<organism evidence="2 3">
    <name type="scientific">Mycena maculata</name>
    <dbReference type="NCBI Taxonomy" id="230809"/>
    <lineage>
        <taxon>Eukaryota</taxon>
        <taxon>Fungi</taxon>
        <taxon>Dikarya</taxon>
        <taxon>Basidiomycota</taxon>
        <taxon>Agaricomycotina</taxon>
        <taxon>Agaricomycetes</taxon>
        <taxon>Agaricomycetidae</taxon>
        <taxon>Agaricales</taxon>
        <taxon>Marasmiineae</taxon>
        <taxon>Mycenaceae</taxon>
        <taxon>Mycena</taxon>
    </lineage>
</organism>
<reference evidence="2" key="1">
    <citation type="submission" date="2023-03" db="EMBL/GenBank/DDBJ databases">
        <title>Massive genome expansion in bonnet fungi (Mycena s.s.) driven by repeated elements and novel gene families across ecological guilds.</title>
        <authorList>
            <consortium name="Lawrence Berkeley National Laboratory"/>
            <person name="Harder C.B."/>
            <person name="Miyauchi S."/>
            <person name="Viragh M."/>
            <person name="Kuo A."/>
            <person name="Thoen E."/>
            <person name="Andreopoulos B."/>
            <person name="Lu D."/>
            <person name="Skrede I."/>
            <person name="Drula E."/>
            <person name="Henrissat B."/>
            <person name="Morin E."/>
            <person name="Kohler A."/>
            <person name="Barry K."/>
            <person name="LaButti K."/>
            <person name="Morin E."/>
            <person name="Salamov A."/>
            <person name="Lipzen A."/>
            <person name="Mereny Z."/>
            <person name="Hegedus B."/>
            <person name="Baldrian P."/>
            <person name="Stursova M."/>
            <person name="Weitz H."/>
            <person name="Taylor A."/>
            <person name="Grigoriev I.V."/>
            <person name="Nagy L.G."/>
            <person name="Martin F."/>
            <person name="Kauserud H."/>
        </authorList>
    </citation>
    <scope>NUCLEOTIDE SEQUENCE</scope>
    <source>
        <strain evidence="2">CBHHK188m</strain>
    </source>
</reference>
<dbReference type="AlphaFoldDB" id="A0AAD7ILT6"/>
<dbReference type="Proteomes" id="UP001215280">
    <property type="component" value="Unassembled WGS sequence"/>
</dbReference>
<accession>A0AAD7ILT6</accession>
<evidence type="ECO:0000313" key="3">
    <source>
        <dbReference type="Proteomes" id="UP001215280"/>
    </source>
</evidence>
<evidence type="ECO:0008006" key="4">
    <source>
        <dbReference type="Google" id="ProtNLM"/>
    </source>
</evidence>
<feature type="region of interest" description="Disordered" evidence="1">
    <location>
        <begin position="16"/>
        <end position="41"/>
    </location>
</feature>
<evidence type="ECO:0000256" key="1">
    <source>
        <dbReference type="SAM" id="MobiDB-lite"/>
    </source>
</evidence>
<gene>
    <name evidence="2" type="ORF">DFH07DRAFT_832896</name>
</gene>
<evidence type="ECO:0000313" key="2">
    <source>
        <dbReference type="EMBL" id="KAJ7746129.1"/>
    </source>
</evidence>
<sequence>MLSRLSTTFIRVRRRTGGFKRREKRPIPTPTPTPTPAPNPTPTLPVEMVEECLAHLDNADLLLSAEVCRHFNHYCGQLHLLRGGVDRKLLDTGHLDIKVALLPALQRALFLPPLTHLSCSFSEEDPYPWQELRRIEAIVKRSPDLLELNLTFGEALQSEVQENLDGEEPGVRVKSPEGLRQFSNALYDVFCSVSTRTSGPVVCAFPDVILRIPAAAVSQEFSPGYQTQTMALQDGYPNILHHPSGNHESALYLVPMMRSVSLRPLKDLSGRTACTLLIIDRDKIRSINLGPPRHPRSQPALSGVELTAILPHITLPVVTSVSINTSTIEPTVLGEFLLRLPGLKEIMVEEHESDTLPSPPLTLITVLARLPPVLSQFFRLRRLKEIIFERHGPHSDTLPCMPLALIIPPAHLPQVEIIGSRTSFHGLMALMDGVEPSKQYTMRFEFGRRRQIALQREFLQRIAKENTANHLDIEISFLSQEFEPEDIRIVASLGCVTSVTVSCTPLQDAAVFPRWLEALPALTHVRFVSWGGHEGDEEFMRKAGDTLPHITMYHEIRR</sequence>
<keyword evidence="3" id="KW-1185">Reference proteome</keyword>
<name>A0AAD7ILT6_9AGAR</name>
<dbReference type="EMBL" id="JARJLG010000099">
    <property type="protein sequence ID" value="KAJ7746129.1"/>
    <property type="molecule type" value="Genomic_DNA"/>
</dbReference>
<dbReference type="InterPro" id="IPR036047">
    <property type="entry name" value="F-box-like_dom_sf"/>
</dbReference>
<comment type="caution">
    <text evidence="2">The sequence shown here is derived from an EMBL/GenBank/DDBJ whole genome shotgun (WGS) entry which is preliminary data.</text>
</comment>
<dbReference type="SUPFAM" id="SSF81383">
    <property type="entry name" value="F-box domain"/>
    <property type="match status" value="1"/>
</dbReference>
<proteinExistence type="predicted"/>
<feature type="compositionally biased region" description="Pro residues" evidence="1">
    <location>
        <begin position="27"/>
        <end position="41"/>
    </location>
</feature>
<protein>
    <recommendedName>
        <fullName evidence="4">F-box domain-containing protein</fullName>
    </recommendedName>
</protein>